<organism evidence="2 3">
    <name type="scientific">Streptomyces thioluteus</name>
    <dbReference type="NCBI Taxonomy" id="66431"/>
    <lineage>
        <taxon>Bacteria</taxon>
        <taxon>Bacillati</taxon>
        <taxon>Actinomycetota</taxon>
        <taxon>Actinomycetes</taxon>
        <taxon>Kitasatosporales</taxon>
        <taxon>Streptomycetaceae</taxon>
        <taxon>Streptomyces</taxon>
    </lineage>
</organism>
<feature type="compositionally biased region" description="Acidic residues" evidence="1">
    <location>
        <begin position="1"/>
        <end position="11"/>
    </location>
</feature>
<feature type="compositionally biased region" description="Pro residues" evidence="1">
    <location>
        <begin position="40"/>
        <end position="51"/>
    </location>
</feature>
<reference evidence="2 3" key="1">
    <citation type="journal article" date="2019" name="Int. J. Syst. Evol. Microbiol.">
        <title>The Global Catalogue of Microorganisms (GCM) 10K type strain sequencing project: providing services to taxonomists for standard genome sequencing and annotation.</title>
        <authorList>
            <consortium name="The Broad Institute Genomics Platform"/>
            <consortium name="The Broad Institute Genome Sequencing Center for Infectious Disease"/>
            <person name="Wu L."/>
            <person name="Ma J."/>
        </authorList>
    </citation>
    <scope>NUCLEOTIDE SEQUENCE [LARGE SCALE GENOMIC DNA]</scope>
    <source>
        <strain evidence="2 3">JCM 4087</strain>
    </source>
</reference>
<protein>
    <submittedName>
        <fullName evidence="2">Uncharacterized protein</fullName>
    </submittedName>
</protein>
<gene>
    <name evidence="2" type="ORF">GCM10020221_23600</name>
</gene>
<evidence type="ECO:0000313" key="2">
    <source>
        <dbReference type="EMBL" id="GAA2926955.1"/>
    </source>
</evidence>
<comment type="caution">
    <text evidence="2">The sequence shown here is derived from an EMBL/GenBank/DDBJ whole genome shotgun (WGS) entry which is preliminary data.</text>
</comment>
<feature type="region of interest" description="Disordered" evidence="1">
    <location>
        <begin position="180"/>
        <end position="219"/>
    </location>
</feature>
<feature type="region of interest" description="Disordered" evidence="1">
    <location>
        <begin position="1"/>
        <end position="54"/>
    </location>
</feature>
<name>A0ABN3WSV1_STRTU</name>
<proteinExistence type="predicted"/>
<dbReference type="Proteomes" id="UP001501102">
    <property type="component" value="Unassembled WGS sequence"/>
</dbReference>
<accession>A0ABN3WSV1</accession>
<keyword evidence="3" id="KW-1185">Reference proteome</keyword>
<evidence type="ECO:0000313" key="3">
    <source>
        <dbReference type="Proteomes" id="UP001501102"/>
    </source>
</evidence>
<sequence>MGMGMDDDTGEAEFPASLTVDELAARSGVTGAHHPLLQHPRPPAPAVPRPPAGWAATAPGHLSRLALIEELQHQGLTLAAHRALSAPPPGRPQRPHDLAIHRAVVASWVPDTAAETTRAELERRAGRPLTDEDIDKLVAMDVLRREEDTDGEVRFQADPDCWASVSSLLDVPMTLDTLRDRPRRPAVPRPLDGARAHSALPRGGVGAVRGGRDGPRGGGVHEVAVGAHAARWWCRRW</sequence>
<dbReference type="EMBL" id="BAAAXZ010000089">
    <property type="protein sequence ID" value="GAA2926955.1"/>
    <property type="molecule type" value="Genomic_DNA"/>
</dbReference>
<evidence type="ECO:0000256" key="1">
    <source>
        <dbReference type="SAM" id="MobiDB-lite"/>
    </source>
</evidence>